<dbReference type="InterPro" id="IPR044898">
    <property type="entry name" value="CDI_dom_sf"/>
</dbReference>
<keyword evidence="8" id="KW-1185">Reference proteome</keyword>
<evidence type="ECO:0000256" key="5">
    <source>
        <dbReference type="ARBA" id="ARBA00023306"/>
    </source>
</evidence>
<dbReference type="Gene3D" id="4.10.365.10">
    <property type="entry name" value="p27"/>
    <property type="match status" value="1"/>
</dbReference>
<dbReference type="RefSeq" id="XP_032804882.1">
    <property type="nucleotide sequence ID" value="XM_032948991.1"/>
</dbReference>
<evidence type="ECO:0000256" key="1">
    <source>
        <dbReference type="ARBA" id="ARBA00004123"/>
    </source>
</evidence>
<protein>
    <submittedName>
        <fullName evidence="9">Cyclin-dependent kinase inhibitor 1-like</fullName>
    </submittedName>
</protein>
<evidence type="ECO:0000256" key="6">
    <source>
        <dbReference type="SAM" id="MobiDB-lite"/>
    </source>
</evidence>
<dbReference type="PANTHER" id="PTHR10265">
    <property type="entry name" value="CYCLIN-DEPENDENT KINASE INHIBITOR 1"/>
    <property type="match status" value="1"/>
</dbReference>
<gene>
    <name evidence="9" type="primary">LOC116939934</name>
</gene>
<comment type="subcellular location">
    <subcellularLocation>
        <location evidence="1">Nucleus</location>
    </subcellularLocation>
</comment>
<dbReference type="AlphaFoldDB" id="A0AAJ7SSR5"/>
<dbReference type="KEGG" id="pmrn:116939934"/>
<evidence type="ECO:0000256" key="3">
    <source>
        <dbReference type="ARBA" id="ARBA00023013"/>
    </source>
</evidence>
<accession>A0AAJ7SSR5</accession>
<sequence length="178" mass="19412">MEGAVGAGGLAAARALLGSPGKEGARRNLFGTRVDGAALRRELDELLRESLDAARSRWSFDVSSETPVPGGHFEWEAARAQSIPAFYRGRVASRSRRPEPARSTETRSRPPGAVEQTSSPEDDEVCCAGPARKRRRQQQQQQARITDFFTSKKVKTSPAKRVAQPTQRPAATAKRPAM</sequence>
<evidence type="ECO:0000313" key="9">
    <source>
        <dbReference type="RefSeq" id="XP_032804882.1"/>
    </source>
</evidence>
<dbReference type="GO" id="GO:0005634">
    <property type="term" value="C:nucleus"/>
    <property type="evidence" value="ECO:0007669"/>
    <property type="project" value="UniProtKB-SubCell"/>
</dbReference>
<evidence type="ECO:0000313" key="8">
    <source>
        <dbReference type="Proteomes" id="UP001318040"/>
    </source>
</evidence>
<dbReference type="GO" id="GO:0051726">
    <property type="term" value="P:regulation of cell cycle"/>
    <property type="evidence" value="ECO:0007669"/>
    <property type="project" value="InterPro"/>
</dbReference>
<feature type="domain" description="Cyclin-dependent kinase inhibitor" evidence="7">
    <location>
        <begin position="28"/>
        <end position="77"/>
    </location>
</feature>
<comment type="similarity">
    <text evidence="2">Belongs to the CDI family.</text>
</comment>
<organism evidence="8 9">
    <name type="scientific">Petromyzon marinus</name>
    <name type="common">Sea lamprey</name>
    <dbReference type="NCBI Taxonomy" id="7757"/>
    <lineage>
        <taxon>Eukaryota</taxon>
        <taxon>Metazoa</taxon>
        <taxon>Chordata</taxon>
        <taxon>Craniata</taxon>
        <taxon>Vertebrata</taxon>
        <taxon>Cyclostomata</taxon>
        <taxon>Hyperoartia</taxon>
        <taxon>Petromyzontiformes</taxon>
        <taxon>Petromyzontidae</taxon>
        <taxon>Petromyzon</taxon>
    </lineage>
</organism>
<evidence type="ECO:0000256" key="2">
    <source>
        <dbReference type="ARBA" id="ARBA00006726"/>
    </source>
</evidence>
<evidence type="ECO:0000256" key="4">
    <source>
        <dbReference type="ARBA" id="ARBA00023242"/>
    </source>
</evidence>
<dbReference type="GO" id="GO:0004861">
    <property type="term" value="F:cyclin-dependent protein serine/threonine kinase inhibitor activity"/>
    <property type="evidence" value="ECO:0007669"/>
    <property type="project" value="InterPro"/>
</dbReference>
<keyword evidence="3 9" id="KW-0649">Protein kinase inhibitor</keyword>
<dbReference type="Proteomes" id="UP001318040">
    <property type="component" value="Chromosome 7"/>
</dbReference>
<feature type="compositionally biased region" description="Basic and acidic residues" evidence="6">
    <location>
        <begin position="96"/>
        <end position="108"/>
    </location>
</feature>
<feature type="region of interest" description="Disordered" evidence="6">
    <location>
        <begin position="86"/>
        <end position="178"/>
    </location>
</feature>
<dbReference type="Pfam" id="PF02234">
    <property type="entry name" value="CDI"/>
    <property type="match status" value="1"/>
</dbReference>
<proteinExistence type="inferred from homology"/>
<reference evidence="9" key="1">
    <citation type="submission" date="2025-08" db="UniProtKB">
        <authorList>
            <consortium name="RefSeq"/>
        </authorList>
    </citation>
    <scope>IDENTIFICATION</scope>
    <source>
        <tissue evidence="9">Sperm</tissue>
    </source>
</reference>
<name>A0AAJ7SSR5_PETMA</name>
<keyword evidence="5" id="KW-0131">Cell cycle</keyword>
<evidence type="ECO:0000259" key="7">
    <source>
        <dbReference type="Pfam" id="PF02234"/>
    </source>
</evidence>
<dbReference type="PANTHER" id="PTHR10265:SF45">
    <property type="entry name" value="DACAPO"/>
    <property type="match status" value="1"/>
</dbReference>
<keyword evidence="4" id="KW-0539">Nucleus</keyword>
<dbReference type="InterPro" id="IPR003175">
    <property type="entry name" value="CDI_dom"/>
</dbReference>